<dbReference type="InterPro" id="IPR001173">
    <property type="entry name" value="Glyco_trans_2-like"/>
</dbReference>
<feature type="transmembrane region" description="Helical" evidence="4">
    <location>
        <begin position="359"/>
        <end position="387"/>
    </location>
</feature>
<accession>A0ABP8V5D4</accession>
<dbReference type="SUPFAM" id="SSF53448">
    <property type="entry name" value="Nucleotide-diphospho-sugar transferases"/>
    <property type="match status" value="1"/>
</dbReference>
<dbReference type="PANTHER" id="PTHR43630">
    <property type="entry name" value="POLY-BETA-1,6-N-ACETYL-D-GLUCOSAMINE SYNTHASE"/>
    <property type="match status" value="1"/>
</dbReference>
<comment type="caution">
    <text evidence="7">The sequence shown here is derived from an EMBL/GenBank/DDBJ whole genome shotgun (WGS) entry which is preliminary data.</text>
</comment>
<protein>
    <submittedName>
        <fullName evidence="7">Glycosyltransferase family 2 protein</fullName>
    </submittedName>
</protein>
<dbReference type="EMBL" id="BAABFL010000418">
    <property type="protein sequence ID" value="GAA4650749.1"/>
    <property type="molecule type" value="Genomic_DNA"/>
</dbReference>
<proteinExistence type="inferred from homology"/>
<dbReference type="Proteomes" id="UP001500604">
    <property type="component" value="Unassembled WGS sequence"/>
</dbReference>
<dbReference type="Pfam" id="PF00535">
    <property type="entry name" value="Glycos_transf_2"/>
    <property type="match status" value="1"/>
</dbReference>
<keyword evidence="8" id="KW-1185">Reference proteome</keyword>
<feature type="transmembrane region" description="Helical" evidence="4">
    <location>
        <begin position="399"/>
        <end position="420"/>
    </location>
</feature>
<dbReference type="CDD" id="cd06423">
    <property type="entry name" value="CESA_like"/>
    <property type="match status" value="1"/>
</dbReference>
<keyword evidence="2" id="KW-0328">Glycosyltransferase</keyword>
<evidence type="ECO:0000313" key="8">
    <source>
        <dbReference type="Proteomes" id="UP001500604"/>
    </source>
</evidence>
<dbReference type="Pfam" id="PF13632">
    <property type="entry name" value="Glyco_trans_2_3"/>
    <property type="match status" value="1"/>
</dbReference>
<dbReference type="Gene3D" id="3.90.550.10">
    <property type="entry name" value="Spore Coat Polysaccharide Biosynthesis Protein SpsA, Chain A"/>
    <property type="match status" value="1"/>
</dbReference>
<feature type="domain" description="Glycosyltransferase 2-like" evidence="5">
    <location>
        <begin position="74"/>
        <end position="117"/>
    </location>
</feature>
<sequence>MNSGQTLAEQLQGYLTLYAQEIEWLSLFFLINTLVIVFFQVFPVLLVLFIPSEERDPEDEWMCLTTELAPAVAILIPAYNEEPVITKTVHALMALKYPRYQIIVINDGSKDKTLANLIEEFELHEVHYASDYRLSHQAIQGVYCNPVFSNLIVLDKVNGGKSDAINAGINYSRTDYFCVMDGDTILEDASLLKVMMPFVLDPDNTVAAGGTVCVVNGSTVNHGVVDPVRLPGNILALFQIVEYLRAFMIARNGWSRLNMLTLISGAFGIFKKEIAIEAGGYPVGSMGEDLELIMNIHQLMRRKANTDYKVVAIPEPVCWTEVPETWRIFCNQRMRWQQGAIDSFFNHWRMFLNPVYGRIGLFALPMTFVVDILGPITEVLGYVVITISYLAGILSPQTWLAYIALITLFGIFTSLLSLWLEERWNSSYREVRNYVRLVFMAIIENLGYRQICNLLRIGGWIRFIRKNRVWGEMPRKGF</sequence>
<evidence type="ECO:0000259" key="6">
    <source>
        <dbReference type="Pfam" id="PF13632"/>
    </source>
</evidence>
<keyword evidence="3" id="KW-0808">Transferase</keyword>
<name>A0ABP8V5D4_9GAMM</name>
<keyword evidence="4" id="KW-0812">Transmembrane</keyword>
<evidence type="ECO:0000256" key="3">
    <source>
        <dbReference type="ARBA" id="ARBA00022679"/>
    </source>
</evidence>
<comment type="similarity">
    <text evidence="1">Belongs to the glycosyltransferase 2 family.</text>
</comment>
<evidence type="ECO:0000313" key="7">
    <source>
        <dbReference type="EMBL" id="GAA4650749.1"/>
    </source>
</evidence>
<reference evidence="8" key="1">
    <citation type="journal article" date="2019" name="Int. J. Syst. Evol. Microbiol.">
        <title>The Global Catalogue of Microorganisms (GCM) 10K type strain sequencing project: providing services to taxonomists for standard genome sequencing and annotation.</title>
        <authorList>
            <consortium name="The Broad Institute Genomics Platform"/>
            <consortium name="The Broad Institute Genome Sequencing Center for Infectious Disease"/>
            <person name="Wu L."/>
            <person name="Ma J."/>
        </authorList>
    </citation>
    <scope>NUCLEOTIDE SEQUENCE [LARGE SCALE GENOMIC DNA]</scope>
    <source>
        <strain evidence="8">JCM 17805</strain>
    </source>
</reference>
<feature type="transmembrane region" description="Helical" evidence="4">
    <location>
        <begin position="24"/>
        <end position="50"/>
    </location>
</feature>
<organism evidence="7 8">
    <name type="scientific">Kistimonas scapharcae</name>
    <dbReference type="NCBI Taxonomy" id="1036133"/>
    <lineage>
        <taxon>Bacteria</taxon>
        <taxon>Pseudomonadati</taxon>
        <taxon>Pseudomonadota</taxon>
        <taxon>Gammaproteobacteria</taxon>
        <taxon>Oceanospirillales</taxon>
        <taxon>Endozoicomonadaceae</taxon>
        <taxon>Kistimonas</taxon>
    </lineage>
</organism>
<evidence type="ECO:0000256" key="2">
    <source>
        <dbReference type="ARBA" id="ARBA00022676"/>
    </source>
</evidence>
<evidence type="ECO:0000256" key="1">
    <source>
        <dbReference type="ARBA" id="ARBA00006739"/>
    </source>
</evidence>
<dbReference type="PANTHER" id="PTHR43630:SF1">
    <property type="entry name" value="POLY-BETA-1,6-N-ACETYL-D-GLUCOSAMINE SYNTHASE"/>
    <property type="match status" value="1"/>
</dbReference>
<keyword evidence="4" id="KW-0472">Membrane</keyword>
<evidence type="ECO:0000259" key="5">
    <source>
        <dbReference type="Pfam" id="PF00535"/>
    </source>
</evidence>
<dbReference type="InterPro" id="IPR029044">
    <property type="entry name" value="Nucleotide-diphossugar_trans"/>
</dbReference>
<gene>
    <name evidence="7" type="ORF">GCM10023116_30320</name>
</gene>
<feature type="domain" description="Glycosyltransferase 2-like" evidence="6">
    <location>
        <begin position="177"/>
        <end position="409"/>
    </location>
</feature>
<keyword evidence="4" id="KW-1133">Transmembrane helix</keyword>
<evidence type="ECO:0000256" key="4">
    <source>
        <dbReference type="SAM" id="Phobius"/>
    </source>
</evidence>
<dbReference type="RefSeq" id="WP_345196983.1">
    <property type="nucleotide sequence ID" value="NZ_BAABFL010000418.1"/>
</dbReference>